<dbReference type="InterPro" id="IPR029047">
    <property type="entry name" value="HSP70_peptide-bd_sf"/>
</dbReference>
<keyword evidence="4" id="KW-0346">Stress response</keyword>
<feature type="region of interest" description="Disordered" evidence="3">
    <location>
        <begin position="161"/>
        <end position="181"/>
    </location>
</feature>
<evidence type="ECO:0000256" key="3">
    <source>
        <dbReference type="SAM" id="MobiDB-lite"/>
    </source>
</evidence>
<dbReference type="SUPFAM" id="SSF100920">
    <property type="entry name" value="Heat shock protein 70kD (HSP70), peptide-binding domain"/>
    <property type="match status" value="1"/>
</dbReference>
<keyword evidence="1" id="KW-0547">Nucleotide-binding</keyword>
<keyword evidence="5" id="KW-1185">Reference proteome</keyword>
<dbReference type="PANTHER" id="PTHR19375">
    <property type="entry name" value="HEAT SHOCK PROTEIN 70KDA"/>
    <property type="match status" value="1"/>
</dbReference>
<protein>
    <submittedName>
        <fullName evidence="4">Heat shock protein 70</fullName>
    </submittedName>
</protein>
<dbReference type="OrthoDB" id="2401965at2759"/>
<dbReference type="EMBL" id="NBNE01015143">
    <property type="protein sequence ID" value="OWY93958.1"/>
    <property type="molecule type" value="Genomic_DNA"/>
</dbReference>
<reference evidence="5" key="1">
    <citation type="submission" date="2017-03" db="EMBL/GenBank/DDBJ databases">
        <title>Phytopthora megakarya and P. palmivora, two closely related causual agents of cacao black pod achieved similar genome size and gene model numbers by different mechanisms.</title>
        <authorList>
            <person name="Ali S."/>
            <person name="Shao J."/>
            <person name="Larry D.J."/>
            <person name="Kronmiller B."/>
            <person name="Shen D."/>
            <person name="Strem M.D."/>
            <person name="Melnick R.L."/>
            <person name="Guiltinan M.J."/>
            <person name="Tyler B.M."/>
            <person name="Meinhardt L.W."/>
            <person name="Bailey B.A."/>
        </authorList>
    </citation>
    <scope>NUCLEOTIDE SEQUENCE [LARGE SCALE GENOMIC DNA]</scope>
    <source>
        <strain evidence="5">zdho120</strain>
    </source>
</reference>
<evidence type="ECO:0000256" key="1">
    <source>
        <dbReference type="ARBA" id="ARBA00022741"/>
    </source>
</evidence>
<name>A0A225ULX8_9STRA</name>
<dbReference type="Pfam" id="PF00012">
    <property type="entry name" value="HSP70"/>
    <property type="match status" value="1"/>
</dbReference>
<dbReference type="Gene3D" id="2.60.34.10">
    <property type="entry name" value="Substrate Binding Domain Of DNAk, Chain A, domain 1"/>
    <property type="match status" value="1"/>
</dbReference>
<dbReference type="InterPro" id="IPR013126">
    <property type="entry name" value="Hsp_70_fam"/>
</dbReference>
<proteinExistence type="predicted"/>
<comment type="caution">
    <text evidence="4">The sequence shown here is derived from an EMBL/GenBank/DDBJ whole genome shotgun (WGS) entry which is preliminary data.</text>
</comment>
<dbReference type="InterPro" id="IPR029048">
    <property type="entry name" value="HSP70_C_sf"/>
</dbReference>
<dbReference type="STRING" id="4795.A0A225ULX8"/>
<dbReference type="GO" id="GO:0140662">
    <property type="term" value="F:ATP-dependent protein folding chaperone"/>
    <property type="evidence" value="ECO:0007669"/>
    <property type="project" value="InterPro"/>
</dbReference>
<dbReference type="Gene3D" id="1.20.1270.10">
    <property type="match status" value="1"/>
</dbReference>
<dbReference type="AlphaFoldDB" id="A0A225ULX8"/>
<organism evidence="4 5">
    <name type="scientific">Phytophthora megakarya</name>
    <dbReference type="NCBI Taxonomy" id="4795"/>
    <lineage>
        <taxon>Eukaryota</taxon>
        <taxon>Sar</taxon>
        <taxon>Stramenopiles</taxon>
        <taxon>Oomycota</taxon>
        <taxon>Peronosporomycetes</taxon>
        <taxon>Peronosporales</taxon>
        <taxon>Peronosporaceae</taxon>
        <taxon>Phytophthora</taxon>
    </lineage>
</organism>
<evidence type="ECO:0000313" key="4">
    <source>
        <dbReference type="EMBL" id="OWY93958.1"/>
    </source>
</evidence>
<dbReference type="Proteomes" id="UP000198211">
    <property type="component" value="Unassembled WGS sequence"/>
</dbReference>
<gene>
    <name evidence="4" type="ORF">PHMEG_00036455</name>
</gene>
<keyword evidence="2" id="KW-0067">ATP-binding</keyword>
<evidence type="ECO:0000256" key="2">
    <source>
        <dbReference type="ARBA" id="ARBA00022840"/>
    </source>
</evidence>
<dbReference type="SUPFAM" id="SSF100934">
    <property type="entry name" value="Heat shock protein 70kD (HSP70), C-terminal subdomain"/>
    <property type="match status" value="1"/>
</dbReference>
<accession>A0A225ULX8</accession>
<feature type="non-terminal residue" evidence="4">
    <location>
        <position position="1"/>
    </location>
</feature>
<dbReference type="GO" id="GO:0005524">
    <property type="term" value="F:ATP binding"/>
    <property type="evidence" value="ECO:0007669"/>
    <property type="project" value="UniProtKB-KW"/>
</dbReference>
<evidence type="ECO:0000313" key="5">
    <source>
        <dbReference type="Proteomes" id="UP000198211"/>
    </source>
</evidence>
<sequence length="199" mass="22020">GKKSALMIPRNTTIPTKKSRTFSASEDGQFTARIQIFEGDSDKMSDNNPLGQLIVVDISPKPRQSSHIEVTLDIDANCILRVSVVDKATGTKKQVEVDIDSLPPSEIERISKNLGVNEPHNESKVNLEKYANSVRSSAAKRIAELKREIDDMQAVEDEATETLRWAGSSRSTNSEEFDFKRRKLEDAAKQVSRNGSSTG</sequence>